<organism evidence="2 3">
    <name type="scientific">Cymbomonas tetramitiformis</name>
    <dbReference type="NCBI Taxonomy" id="36881"/>
    <lineage>
        <taxon>Eukaryota</taxon>
        <taxon>Viridiplantae</taxon>
        <taxon>Chlorophyta</taxon>
        <taxon>Pyramimonadophyceae</taxon>
        <taxon>Pyramimonadales</taxon>
        <taxon>Pyramimonadaceae</taxon>
        <taxon>Cymbomonas</taxon>
    </lineage>
</organism>
<dbReference type="Proteomes" id="UP001190700">
    <property type="component" value="Unassembled WGS sequence"/>
</dbReference>
<reference evidence="2 3" key="1">
    <citation type="journal article" date="2015" name="Genome Biol. Evol.">
        <title>Comparative Genomics of a Bacterivorous Green Alga Reveals Evolutionary Causalities and Consequences of Phago-Mixotrophic Mode of Nutrition.</title>
        <authorList>
            <person name="Burns J.A."/>
            <person name="Paasch A."/>
            <person name="Narechania A."/>
            <person name="Kim E."/>
        </authorList>
    </citation>
    <scope>NUCLEOTIDE SEQUENCE [LARGE SCALE GENOMIC DNA]</scope>
    <source>
        <strain evidence="2 3">PLY_AMNH</strain>
    </source>
</reference>
<evidence type="ECO:0000313" key="2">
    <source>
        <dbReference type="EMBL" id="KAK3240064.1"/>
    </source>
</evidence>
<protein>
    <submittedName>
        <fullName evidence="2">Uncharacterized protein</fullName>
    </submittedName>
</protein>
<evidence type="ECO:0000313" key="3">
    <source>
        <dbReference type="Proteomes" id="UP001190700"/>
    </source>
</evidence>
<dbReference type="PANTHER" id="PTHR36971">
    <property type="entry name" value="UNNAMED PRODUCT"/>
    <property type="match status" value="1"/>
</dbReference>
<evidence type="ECO:0000256" key="1">
    <source>
        <dbReference type="SAM" id="MobiDB-lite"/>
    </source>
</evidence>
<accession>A0AAE0BQK3</accession>
<comment type="caution">
    <text evidence="2">The sequence shown here is derived from an EMBL/GenBank/DDBJ whole genome shotgun (WGS) entry which is preliminary data.</text>
</comment>
<feature type="region of interest" description="Disordered" evidence="1">
    <location>
        <begin position="119"/>
        <end position="166"/>
    </location>
</feature>
<proteinExistence type="predicted"/>
<dbReference type="AlphaFoldDB" id="A0AAE0BQK3"/>
<name>A0AAE0BQK3_9CHLO</name>
<gene>
    <name evidence="2" type="ORF">CYMTET_50060</name>
</gene>
<dbReference type="EMBL" id="LGRX02033748">
    <property type="protein sequence ID" value="KAK3240064.1"/>
    <property type="molecule type" value="Genomic_DNA"/>
</dbReference>
<sequence length="401" mass="44423">MTFVTVEGIVLSRRVCSKSLAFAIIQTAGTYEACAGSDSISICFNKENFNAENSVAAFPQRKGDLRQGDTVEATVRMPSENESDQACPTDARAASWAAHWEVSVWRVLKRHEGRGFEGLRPVNKPREKKRRADAAADVSATVENSGTLEAATEEVSVSEEEPHRQEGKVQIAANAVNHSDGCDVLSFGVSPASKAARGKVFVQWLLSTFGAEQLREGCGVLDVAGGRGAISFQLQCENNIPSTLIDPQMRKNTLKQWQKRYIRKHQVECFAHVAVPFDDEFHNHPEHGRLVDQCSAFVGLHPDEATEAIVDTALRHRKQFAVVPCCVFTNLWPDRCLPDGRPVETTQDFVEYLANKDPAIRVVSLPFEGRNTVVYKLHDHPSPAVFDLCCIRREINACYLS</sequence>
<dbReference type="PANTHER" id="PTHR36971:SF3">
    <property type="entry name" value="C3H1-TYPE DOMAIN-CONTAINING PROTEIN"/>
    <property type="match status" value="1"/>
</dbReference>
<keyword evidence="3" id="KW-1185">Reference proteome</keyword>